<name>A0ACC3DGU2_9PEZI</name>
<feature type="non-terminal residue" evidence="1">
    <location>
        <position position="1"/>
    </location>
</feature>
<proteinExistence type="predicted"/>
<protein>
    <submittedName>
        <fullName evidence="1">Uncharacterized protein</fullName>
    </submittedName>
</protein>
<evidence type="ECO:0000313" key="2">
    <source>
        <dbReference type="Proteomes" id="UP001186974"/>
    </source>
</evidence>
<sequence length="263" mass="28254">HVIGTALELTDGSADDVELPGVRAFNELLATSAGIDTGRREEESATDAAEDDMLMDMDTDPEAIDDITGMLVVTDELAIVEEPATTDGLAAADELCTADALALPDELTMTEGSVVPEELATATAEEVPLWEGEALDDTIEGIVDENGRPKLADVEGDDAVFIEEKVVPAMLEGRTDMIPITRDARNDHVPKELEGVENIPLLDGTDVVEPPTREDEVLGWEDVLAPSIEDIELHVNKDVAPTLPPEDEALLIRELTTPLELLE</sequence>
<accession>A0ACC3DGU2</accession>
<comment type="caution">
    <text evidence="1">The sequence shown here is derived from an EMBL/GenBank/DDBJ whole genome shotgun (WGS) entry which is preliminary data.</text>
</comment>
<keyword evidence="2" id="KW-1185">Reference proteome</keyword>
<organism evidence="1 2">
    <name type="scientific">Coniosporium uncinatum</name>
    <dbReference type="NCBI Taxonomy" id="93489"/>
    <lineage>
        <taxon>Eukaryota</taxon>
        <taxon>Fungi</taxon>
        <taxon>Dikarya</taxon>
        <taxon>Ascomycota</taxon>
        <taxon>Pezizomycotina</taxon>
        <taxon>Dothideomycetes</taxon>
        <taxon>Dothideomycetes incertae sedis</taxon>
        <taxon>Coniosporium</taxon>
    </lineage>
</organism>
<dbReference type="EMBL" id="JAWDJW010004651">
    <property type="protein sequence ID" value="KAK3073170.1"/>
    <property type="molecule type" value="Genomic_DNA"/>
</dbReference>
<reference evidence="1" key="1">
    <citation type="submission" date="2024-09" db="EMBL/GenBank/DDBJ databases">
        <title>Black Yeasts Isolated from many extreme environments.</title>
        <authorList>
            <person name="Coleine C."/>
            <person name="Stajich J.E."/>
            <person name="Selbmann L."/>
        </authorList>
    </citation>
    <scope>NUCLEOTIDE SEQUENCE</scope>
    <source>
        <strain evidence="1">CCFEE 5737</strain>
    </source>
</reference>
<dbReference type="Proteomes" id="UP001186974">
    <property type="component" value="Unassembled WGS sequence"/>
</dbReference>
<evidence type="ECO:0000313" key="1">
    <source>
        <dbReference type="EMBL" id="KAK3073170.1"/>
    </source>
</evidence>
<gene>
    <name evidence="1" type="ORF">LTS18_014491</name>
</gene>